<reference evidence="2" key="2">
    <citation type="journal article" date="2020" name="Nat. Commun.">
        <title>Large-scale genome sequencing of mycorrhizal fungi provides insights into the early evolution of symbiotic traits.</title>
        <authorList>
            <person name="Miyauchi S."/>
            <person name="Kiss E."/>
            <person name="Kuo A."/>
            <person name="Drula E."/>
            <person name="Kohler A."/>
            <person name="Sanchez-Garcia M."/>
            <person name="Morin E."/>
            <person name="Andreopoulos B."/>
            <person name="Barry K.W."/>
            <person name="Bonito G."/>
            <person name="Buee M."/>
            <person name="Carver A."/>
            <person name="Chen C."/>
            <person name="Cichocki N."/>
            <person name="Clum A."/>
            <person name="Culley D."/>
            <person name="Crous P.W."/>
            <person name="Fauchery L."/>
            <person name="Girlanda M."/>
            <person name="Hayes R.D."/>
            <person name="Keri Z."/>
            <person name="LaButti K."/>
            <person name="Lipzen A."/>
            <person name="Lombard V."/>
            <person name="Magnuson J."/>
            <person name="Maillard F."/>
            <person name="Murat C."/>
            <person name="Nolan M."/>
            <person name="Ohm R.A."/>
            <person name="Pangilinan J."/>
            <person name="Pereira M.F."/>
            <person name="Perotto S."/>
            <person name="Peter M."/>
            <person name="Pfister S."/>
            <person name="Riley R."/>
            <person name="Sitrit Y."/>
            <person name="Stielow J.B."/>
            <person name="Szollosi G."/>
            <person name="Zifcakova L."/>
            <person name="Stursova M."/>
            <person name="Spatafora J.W."/>
            <person name="Tedersoo L."/>
            <person name="Vaario L.M."/>
            <person name="Yamada A."/>
            <person name="Yan M."/>
            <person name="Wang P."/>
            <person name="Xu J."/>
            <person name="Bruns T."/>
            <person name="Baldrian P."/>
            <person name="Vilgalys R."/>
            <person name="Dunand C."/>
            <person name="Henrissat B."/>
            <person name="Grigoriev I.V."/>
            <person name="Hibbett D."/>
            <person name="Nagy L.G."/>
            <person name="Martin F.M."/>
        </authorList>
    </citation>
    <scope>NUCLEOTIDE SEQUENCE</scope>
    <source>
        <strain evidence="2">BED1</strain>
    </source>
</reference>
<dbReference type="PANTHER" id="PTHR21193:SF3">
    <property type="entry name" value="OXIDOREDUCTASE-LIKE DOMAIN-CONTAINING PROTEIN 1"/>
    <property type="match status" value="1"/>
</dbReference>
<dbReference type="AlphaFoldDB" id="A0AAD4GET6"/>
<dbReference type="PANTHER" id="PTHR21193">
    <property type="entry name" value="OXIDOREDUCTASE-LIKE DOMAIN-CONTAINING PROTEIN 1"/>
    <property type="match status" value="1"/>
</dbReference>
<dbReference type="InterPro" id="IPR019180">
    <property type="entry name" value="Oxidoreductase-like_N"/>
</dbReference>
<dbReference type="Proteomes" id="UP001194468">
    <property type="component" value="Unassembled WGS sequence"/>
</dbReference>
<dbReference type="InterPro" id="IPR039251">
    <property type="entry name" value="OXLD1"/>
</dbReference>
<feature type="domain" description="Oxidoreductase-like" evidence="1">
    <location>
        <begin position="72"/>
        <end position="114"/>
    </location>
</feature>
<reference evidence="2" key="1">
    <citation type="submission" date="2019-10" db="EMBL/GenBank/DDBJ databases">
        <authorList>
            <consortium name="DOE Joint Genome Institute"/>
            <person name="Kuo A."/>
            <person name="Miyauchi S."/>
            <person name="Kiss E."/>
            <person name="Drula E."/>
            <person name="Kohler A."/>
            <person name="Sanchez-Garcia M."/>
            <person name="Andreopoulos B."/>
            <person name="Barry K.W."/>
            <person name="Bonito G."/>
            <person name="Buee M."/>
            <person name="Carver A."/>
            <person name="Chen C."/>
            <person name="Cichocki N."/>
            <person name="Clum A."/>
            <person name="Culley D."/>
            <person name="Crous P.W."/>
            <person name="Fauchery L."/>
            <person name="Girlanda M."/>
            <person name="Hayes R."/>
            <person name="Keri Z."/>
            <person name="LaButti K."/>
            <person name="Lipzen A."/>
            <person name="Lombard V."/>
            <person name="Magnuson J."/>
            <person name="Maillard F."/>
            <person name="Morin E."/>
            <person name="Murat C."/>
            <person name="Nolan M."/>
            <person name="Ohm R."/>
            <person name="Pangilinan J."/>
            <person name="Pereira M."/>
            <person name="Perotto S."/>
            <person name="Peter M."/>
            <person name="Riley R."/>
            <person name="Sitrit Y."/>
            <person name="Stielow B."/>
            <person name="Szollosi G."/>
            <person name="Zifcakova L."/>
            <person name="Stursova M."/>
            <person name="Spatafora J.W."/>
            <person name="Tedersoo L."/>
            <person name="Vaario L.-M."/>
            <person name="Yamada A."/>
            <person name="Yan M."/>
            <person name="Wang P."/>
            <person name="Xu J."/>
            <person name="Bruns T."/>
            <person name="Baldrian P."/>
            <person name="Vilgalys R."/>
            <person name="Henrissat B."/>
            <person name="Grigoriev I.V."/>
            <person name="Hibbett D."/>
            <person name="Nagy L.G."/>
            <person name="Martin F.M."/>
        </authorList>
    </citation>
    <scope>NUCLEOTIDE SEQUENCE</scope>
    <source>
        <strain evidence="2">BED1</strain>
    </source>
</reference>
<keyword evidence="3" id="KW-1185">Reference proteome</keyword>
<protein>
    <recommendedName>
        <fullName evidence="1">Oxidoreductase-like domain-containing protein</fullName>
    </recommendedName>
</protein>
<dbReference type="GO" id="GO:0005739">
    <property type="term" value="C:mitochondrion"/>
    <property type="evidence" value="ECO:0007669"/>
    <property type="project" value="TreeGrafter"/>
</dbReference>
<dbReference type="EMBL" id="WHUW01000015">
    <property type="protein sequence ID" value="KAF8438867.1"/>
    <property type="molecule type" value="Genomic_DNA"/>
</dbReference>
<evidence type="ECO:0000259" key="1">
    <source>
        <dbReference type="Pfam" id="PF09791"/>
    </source>
</evidence>
<name>A0AAD4GET6_BOLED</name>
<gene>
    <name evidence="2" type="ORF">L210DRAFT_3403529</name>
</gene>
<evidence type="ECO:0000313" key="3">
    <source>
        <dbReference type="Proteomes" id="UP001194468"/>
    </source>
</evidence>
<accession>A0AAD4GET6</accession>
<dbReference type="Pfam" id="PF09791">
    <property type="entry name" value="Oxidored-like"/>
    <property type="match status" value="1"/>
</dbReference>
<sequence>MLSPLPWSLRRPVVLRVRLGSSSVPTPRRGQNLTERYRRLENSTRAKSEHVSVLFQSSQIADGARTSKPPDTIAGFVIPQEPHAPADDECCMSGCAVCVYDLYEEALTAYKDSVITLRTALAARHMPETEWPAHIRTGKATHADSSHATADKTKGAVLDAFEEMERALKEKREKRTAVEAESPL</sequence>
<proteinExistence type="predicted"/>
<comment type="caution">
    <text evidence="2">The sequence shown here is derived from an EMBL/GenBank/DDBJ whole genome shotgun (WGS) entry which is preliminary data.</text>
</comment>
<organism evidence="2 3">
    <name type="scientific">Boletus edulis BED1</name>
    <dbReference type="NCBI Taxonomy" id="1328754"/>
    <lineage>
        <taxon>Eukaryota</taxon>
        <taxon>Fungi</taxon>
        <taxon>Dikarya</taxon>
        <taxon>Basidiomycota</taxon>
        <taxon>Agaricomycotina</taxon>
        <taxon>Agaricomycetes</taxon>
        <taxon>Agaricomycetidae</taxon>
        <taxon>Boletales</taxon>
        <taxon>Boletineae</taxon>
        <taxon>Boletaceae</taxon>
        <taxon>Boletoideae</taxon>
        <taxon>Boletus</taxon>
    </lineage>
</organism>
<evidence type="ECO:0000313" key="2">
    <source>
        <dbReference type="EMBL" id="KAF8438867.1"/>
    </source>
</evidence>